<accession>A0A090BUI8</accession>
<dbReference type="NCBIfam" id="TIGR00589">
    <property type="entry name" value="ogt"/>
    <property type="match status" value="1"/>
</dbReference>
<dbReference type="AlphaFoldDB" id="A0A090BUI8"/>
<dbReference type="GO" id="GO:0006281">
    <property type="term" value="P:DNA repair"/>
    <property type="evidence" value="ECO:0007669"/>
    <property type="project" value="UniProtKB-KW"/>
</dbReference>
<evidence type="ECO:0000256" key="1">
    <source>
        <dbReference type="ARBA" id="ARBA00001286"/>
    </source>
</evidence>
<evidence type="ECO:0000256" key="8">
    <source>
        <dbReference type="ARBA" id="ARBA00049348"/>
    </source>
</evidence>
<dbReference type="Pfam" id="PF01035">
    <property type="entry name" value="DNA_binding_1"/>
    <property type="match status" value="1"/>
</dbReference>
<keyword evidence="5 10" id="KW-0808">Transferase</keyword>
<dbReference type="CDD" id="cd06445">
    <property type="entry name" value="ATase"/>
    <property type="match status" value="1"/>
</dbReference>
<name>A0A090BUI8_9GAMM</name>
<dbReference type="EC" id="2.1.1.63" evidence="3"/>
<feature type="domain" description="Methylated-DNA-[protein]-cysteine S-methyltransferase DNA binding" evidence="9">
    <location>
        <begin position="62"/>
        <end position="141"/>
    </location>
</feature>
<evidence type="ECO:0000256" key="6">
    <source>
        <dbReference type="ARBA" id="ARBA00022763"/>
    </source>
</evidence>
<dbReference type="FunFam" id="1.10.10.10:FF:000214">
    <property type="entry name" value="Methylated-DNA--protein-cysteine methyltransferase"/>
    <property type="match status" value="1"/>
</dbReference>
<evidence type="ECO:0000256" key="2">
    <source>
        <dbReference type="ARBA" id="ARBA00008711"/>
    </source>
</evidence>
<comment type="catalytic activity">
    <reaction evidence="1">
        <text>a 4-O-methyl-thymidine in DNA + L-cysteinyl-[protein] = a thymidine in DNA + S-methyl-L-cysteinyl-[protein]</text>
        <dbReference type="Rhea" id="RHEA:53428"/>
        <dbReference type="Rhea" id="RHEA-COMP:10131"/>
        <dbReference type="Rhea" id="RHEA-COMP:10132"/>
        <dbReference type="Rhea" id="RHEA-COMP:13555"/>
        <dbReference type="Rhea" id="RHEA-COMP:13556"/>
        <dbReference type="ChEBI" id="CHEBI:29950"/>
        <dbReference type="ChEBI" id="CHEBI:82612"/>
        <dbReference type="ChEBI" id="CHEBI:137386"/>
        <dbReference type="ChEBI" id="CHEBI:137387"/>
        <dbReference type="EC" id="2.1.1.63"/>
    </reaction>
</comment>
<dbReference type="PANTHER" id="PTHR10815">
    <property type="entry name" value="METHYLATED-DNA--PROTEIN-CYSTEINE METHYLTRANSFERASE"/>
    <property type="match status" value="1"/>
</dbReference>
<evidence type="ECO:0000256" key="5">
    <source>
        <dbReference type="ARBA" id="ARBA00022679"/>
    </source>
</evidence>
<dbReference type="SUPFAM" id="SSF46767">
    <property type="entry name" value="Methylated DNA-protein cysteine methyltransferase, C-terminal domain"/>
    <property type="match status" value="1"/>
</dbReference>
<dbReference type="HOGENOM" id="CLU_000445_52_2_6"/>
<dbReference type="InterPro" id="IPR036388">
    <property type="entry name" value="WH-like_DNA-bd_sf"/>
</dbReference>
<evidence type="ECO:0000256" key="7">
    <source>
        <dbReference type="ARBA" id="ARBA00023204"/>
    </source>
</evidence>
<organism evidence="10 11">
    <name type="scientific">Thioploca ingrica</name>
    <dbReference type="NCBI Taxonomy" id="40754"/>
    <lineage>
        <taxon>Bacteria</taxon>
        <taxon>Pseudomonadati</taxon>
        <taxon>Pseudomonadota</taxon>
        <taxon>Gammaproteobacteria</taxon>
        <taxon>Thiotrichales</taxon>
        <taxon>Thiotrichaceae</taxon>
        <taxon>Thioploca</taxon>
    </lineage>
</organism>
<reference evidence="10 11" key="1">
    <citation type="journal article" date="2014" name="ISME J.">
        <title>Ecophysiology of Thioploca ingrica as revealed by the complete genome sequence supplemented with proteomic evidence.</title>
        <authorList>
            <person name="Kojima H."/>
            <person name="Ogura Y."/>
            <person name="Yamamoto N."/>
            <person name="Togashi T."/>
            <person name="Mori H."/>
            <person name="Watanabe T."/>
            <person name="Nemoto F."/>
            <person name="Kurokawa K."/>
            <person name="Hayashi T."/>
            <person name="Fukui M."/>
        </authorList>
    </citation>
    <scope>NUCLEOTIDE SEQUENCE [LARGE SCALE GENOMIC DNA]</scope>
</reference>
<dbReference type="InterPro" id="IPR036217">
    <property type="entry name" value="MethylDNA_cys_MeTrfase_DNAb"/>
</dbReference>
<evidence type="ECO:0000256" key="4">
    <source>
        <dbReference type="ARBA" id="ARBA00022603"/>
    </source>
</evidence>
<evidence type="ECO:0000259" key="9">
    <source>
        <dbReference type="Pfam" id="PF01035"/>
    </source>
</evidence>
<keyword evidence="11" id="KW-1185">Reference proteome</keyword>
<evidence type="ECO:0000256" key="3">
    <source>
        <dbReference type="ARBA" id="ARBA00011918"/>
    </source>
</evidence>
<dbReference type="STRING" id="40754.THII_0884"/>
<dbReference type="GO" id="GO:0032259">
    <property type="term" value="P:methylation"/>
    <property type="evidence" value="ECO:0007669"/>
    <property type="project" value="UniProtKB-KW"/>
</dbReference>
<dbReference type="EMBL" id="AP014633">
    <property type="protein sequence ID" value="BAP55181.1"/>
    <property type="molecule type" value="Genomic_DNA"/>
</dbReference>
<keyword evidence="4 10" id="KW-0489">Methyltransferase</keyword>
<dbReference type="PANTHER" id="PTHR10815:SF13">
    <property type="entry name" value="METHYLATED-DNA--PROTEIN-CYSTEINE METHYLTRANSFERASE"/>
    <property type="match status" value="1"/>
</dbReference>
<comment type="catalytic activity">
    <reaction evidence="8">
        <text>a 6-O-methyl-2'-deoxyguanosine in DNA + L-cysteinyl-[protein] = S-methyl-L-cysteinyl-[protein] + a 2'-deoxyguanosine in DNA</text>
        <dbReference type="Rhea" id="RHEA:24000"/>
        <dbReference type="Rhea" id="RHEA-COMP:10131"/>
        <dbReference type="Rhea" id="RHEA-COMP:10132"/>
        <dbReference type="Rhea" id="RHEA-COMP:11367"/>
        <dbReference type="Rhea" id="RHEA-COMP:11368"/>
        <dbReference type="ChEBI" id="CHEBI:29950"/>
        <dbReference type="ChEBI" id="CHEBI:82612"/>
        <dbReference type="ChEBI" id="CHEBI:85445"/>
        <dbReference type="ChEBI" id="CHEBI:85448"/>
        <dbReference type="EC" id="2.1.1.63"/>
    </reaction>
</comment>
<keyword evidence="6" id="KW-0227">DNA damage</keyword>
<gene>
    <name evidence="10" type="ORF">THII_0884</name>
</gene>
<evidence type="ECO:0000313" key="11">
    <source>
        <dbReference type="Proteomes" id="UP000031623"/>
    </source>
</evidence>
<evidence type="ECO:0000313" key="10">
    <source>
        <dbReference type="EMBL" id="BAP55181.1"/>
    </source>
</evidence>
<dbReference type="GO" id="GO:0003908">
    <property type="term" value="F:methylated-DNA-[protein]-cysteine S-methyltransferase activity"/>
    <property type="evidence" value="ECO:0007669"/>
    <property type="project" value="UniProtKB-EC"/>
</dbReference>
<protein>
    <recommendedName>
        <fullName evidence="3">methylated-DNA--[protein]-cysteine S-methyltransferase</fullName>
        <ecNumber evidence="3">2.1.1.63</ecNumber>
    </recommendedName>
</protein>
<proteinExistence type="inferred from homology"/>
<keyword evidence="7" id="KW-0234">DNA repair</keyword>
<dbReference type="KEGG" id="tig:THII_0884"/>
<dbReference type="Gene3D" id="1.10.10.10">
    <property type="entry name" value="Winged helix-like DNA-binding domain superfamily/Winged helix DNA-binding domain"/>
    <property type="match status" value="1"/>
</dbReference>
<dbReference type="InterPro" id="IPR014048">
    <property type="entry name" value="MethylDNA_cys_MeTrfase_DNA-bd"/>
</dbReference>
<dbReference type="Proteomes" id="UP000031623">
    <property type="component" value="Chromosome"/>
</dbReference>
<sequence length="156" mass="17074">MRVLLSNSGGSAEQLVKISFPYSISSSDAELDVIADRMLAFLMGDDICFSLDIACLNRCSLFQQQVLRAEHGIPRGQVSTYQRIARYLGMDSGARAVGTALANNPFPIIIPCHRAIRSDRTLGGYQGGLEMKRALLEMEGIGFNDNGSVATENFFY</sequence>
<comment type="similarity">
    <text evidence="2">Belongs to the MGMT family.</text>
</comment>